<feature type="region of interest" description="Disordered" evidence="1">
    <location>
        <begin position="1"/>
        <end position="29"/>
    </location>
</feature>
<dbReference type="eggNOG" id="ENOG502QVPZ">
    <property type="taxonomic scope" value="Eukaryota"/>
</dbReference>
<dbReference type="GO" id="GO:0006397">
    <property type="term" value="P:mRNA processing"/>
    <property type="evidence" value="ECO:0007669"/>
    <property type="project" value="UniProtKB-KW"/>
</dbReference>
<dbReference type="InterPro" id="IPR050358">
    <property type="entry name" value="RSE1/DDB1/CFT1"/>
</dbReference>
<dbReference type="InterPro" id="IPR015943">
    <property type="entry name" value="WD40/YVTN_repeat-like_dom_sf"/>
</dbReference>
<feature type="compositionally biased region" description="Basic and acidic residues" evidence="1">
    <location>
        <begin position="1233"/>
        <end position="1242"/>
    </location>
</feature>
<feature type="domain" description="RSE1/DDB1/CPSF1 first beta-propeller" evidence="2">
    <location>
        <begin position="51"/>
        <end position="449"/>
    </location>
</feature>
<reference evidence="4" key="1">
    <citation type="journal article" date="2014" name="BMC Genomics">
        <title>Genome characteristics reveal the impact of lichenization on lichen-forming fungus Endocarpon pusillum Hedwig (Verrucariales, Ascomycota).</title>
        <authorList>
            <person name="Wang Y.-Y."/>
            <person name="Liu B."/>
            <person name="Zhang X.-Y."/>
            <person name="Zhou Q.-M."/>
            <person name="Zhang T."/>
            <person name="Li H."/>
            <person name="Yu Y.-F."/>
            <person name="Zhang X.-L."/>
            <person name="Hao X.-Y."/>
            <person name="Wang M."/>
            <person name="Wang L."/>
            <person name="Wei J.-C."/>
        </authorList>
    </citation>
    <scope>NUCLEOTIDE SEQUENCE [LARGE SCALE GENOMIC DNA]</scope>
    <source>
        <strain evidence="4">Z07020 / HMAS-L-300199</strain>
    </source>
</reference>
<feature type="region of interest" description="Disordered" evidence="1">
    <location>
        <begin position="1214"/>
        <end position="1242"/>
    </location>
</feature>
<dbReference type="GeneID" id="19241974"/>
<dbReference type="HOGENOM" id="CLU_003539_0_0_1"/>
<accession>U1I2Z6</accession>
<dbReference type="SUPFAM" id="SSF69322">
    <property type="entry name" value="Tricorn protease domain 2"/>
    <property type="match status" value="1"/>
</dbReference>
<protein>
    <recommendedName>
        <fullName evidence="2">RSE1/DDB1/CPSF1 first beta-propeller domain-containing protein</fullName>
    </recommendedName>
</protein>
<dbReference type="Gene3D" id="2.130.10.10">
    <property type="entry name" value="YVTN repeat-like/Quinoprotein amine dehydrogenase"/>
    <property type="match status" value="2"/>
</dbReference>
<evidence type="ECO:0000313" key="4">
    <source>
        <dbReference type="Proteomes" id="UP000019373"/>
    </source>
</evidence>
<dbReference type="RefSeq" id="XP_007786303.1">
    <property type="nucleotide sequence ID" value="XM_007788113.1"/>
</dbReference>
<proteinExistence type="predicted"/>
<evidence type="ECO:0000256" key="1">
    <source>
        <dbReference type="SAM" id="MobiDB-lite"/>
    </source>
</evidence>
<dbReference type="OrthoDB" id="20774at2759"/>
<evidence type="ECO:0000259" key="2">
    <source>
        <dbReference type="Pfam" id="PF10433"/>
    </source>
</evidence>
<sequence>MASGTIVHQNNGPVARRPVQDTTQDIGNPPPMLDDRAFGVLSQTIIPSTTIRWILPARIRNPIHNDVIFISESFIQLREFLPARHLATLPDRLDMGCRILAARIISYVDATPFIEQVVKQEERDGDDSKLGLPSQILVLTLDCCEIAFVYAEDIAHNRIRFRVGKWKLPADVSCLGQYGKHLAVDSKSCTLAVSPACGQLGIIRLKTFSELREEISAYDTNRTEVFTPLKEQRFVQVDGLILRVEFLLCSSTVQPKTVLALLISKNEATYVYLYSWGEKAPLTTAKLENCGPHRLPDKDRMPLLMIPSNHNASFTLVTESGLTVYDDVLSSDYRKIHVEIPQTFPSNFVSSRRSPLWVQWAKPCRHSEYLKTHDDFYLVREDGRLEYFEIMHNTPSKVQNGGEIGSIKISVDSAFAIIESHPGHGGDMCVAGGDMTDGAVCHMMARMPLDQFQTITNLAPLRDMLILHPKSRDEDAHQIFVCAGKGEGHAAVAEIRRGLEARISLLVEQEDSFAVTGLWVLPEINFDHLTMLVSYPLHTLAVCINLQKAALETADEGLACQGLQLNCQTLAFAVSKESLIVQVTPLATTVLSALPKVSSVAREHADGRVSIASISLDNMLIATATMANDIFKVQLTSIDVDDTSISINGCSTAYSIMEEPSSILLANFGGARLLIIGTIVGSVHILAIEHGQGLRHILRNPISTLFSHVEASAICSLVLLTDPALGPPALACGTRNGWLLNMTITPSLINDPQENRQSPSIVLGRPPDLPNFLTLQAESAQHMGQTSVQLTSDPEDASAAVLVCGSDVHRLCYTRSAGAATFKVLRIWFTDVAQPEFGQPEISAVAALYRHPYSGMNHLEATLVCVTRDDLLVSSLSLESSIVPQRMLLSGDPHKMVHVKGLNKLAVAITQTKLIADRAPDRPARRIIRPGIQLLDPDRRGSSSPQGQVVLLGQAGSRITSLISWTAVHDEKNVEMIVVGLCIDGADTAHCDGRIVYLTVAKDGQQNGDLDIEIKRSIRLVGAPVYSLALYGQSSLVVCAGTDLFLQSLDLVTRNWSRSTRYALPSPAVSLYVSDHFIYATTARHSLKVFEVQGGELKLRAQETKTRDAIRDATHFVGTDEGGLLAVASNKGGRVLGYSKQEQDGFSLLFDARFPVPINCLREHGKGGSITTTGQRYYGSTQDGALYQFTVLSRREWEFLNFIAGLTWKKPAVESKVKRKSSSTQRKERKKPRPPDMHINGDHIADLLHSGPCKLRHLLEEPPRARLQGQESLSPDQKFRELSALGEPLFGASEDPVLAASQWMQRLVSNTS</sequence>
<dbReference type="InterPro" id="IPR018846">
    <property type="entry name" value="Beta-prop_RSE1/DDB1/CPSF1_1st"/>
</dbReference>
<feature type="compositionally biased region" description="Basic residues" evidence="1">
    <location>
        <begin position="1217"/>
        <end position="1232"/>
    </location>
</feature>
<dbReference type="Pfam" id="PF10433">
    <property type="entry name" value="Beta-prop_RSE1_1st"/>
    <property type="match status" value="1"/>
</dbReference>
<dbReference type="OMA" id="ARDHPRC"/>
<name>U1I2Z6_ENDPU</name>
<gene>
    <name evidence="3" type="ORF">EPUS_07087</name>
</gene>
<organism evidence="3 4">
    <name type="scientific">Endocarpon pusillum (strain Z07020 / HMAS-L-300199)</name>
    <name type="common">Lichen-forming fungus</name>
    <dbReference type="NCBI Taxonomy" id="1263415"/>
    <lineage>
        <taxon>Eukaryota</taxon>
        <taxon>Fungi</taxon>
        <taxon>Dikarya</taxon>
        <taxon>Ascomycota</taxon>
        <taxon>Pezizomycotina</taxon>
        <taxon>Eurotiomycetes</taxon>
        <taxon>Chaetothyriomycetidae</taxon>
        <taxon>Verrucariales</taxon>
        <taxon>Verrucariaceae</taxon>
        <taxon>Endocarpon</taxon>
    </lineage>
</organism>
<dbReference type="Proteomes" id="UP000019373">
    <property type="component" value="Unassembled WGS sequence"/>
</dbReference>
<dbReference type="EMBL" id="KE720765">
    <property type="protein sequence ID" value="ERF76379.1"/>
    <property type="molecule type" value="Genomic_DNA"/>
</dbReference>
<feature type="compositionally biased region" description="Polar residues" evidence="1">
    <location>
        <begin position="1"/>
        <end position="12"/>
    </location>
</feature>
<evidence type="ECO:0000313" key="3">
    <source>
        <dbReference type="EMBL" id="ERF76379.1"/>
    </source>
</evidence>
<keyword evidence="4" id="KW-1185">Reference proteome</keyword>
<dbReference type="PANTHER" id="PTHR10644">
    <property type="entry name" value="DNA REPAIR/RNA PROCESSING CPSF FAMILY"/>
    <property type="match status" value="1"/>
</dbReference>